<accession>A0A3M7KSD0</accession>
<dbReference type="Gene3D" id="3.30.428.70">
    <property type="match status" value="1"/>
</dbReference>
<dbReference type="Pfam" id="PF19327">
    <property type="entry name" value="Ap4A_phos_N"/>
    <property type="match status" value="1"/>
</dbReference>
<dbReference type="EMBL" id="QOKY01000198">
    <property type="protein sequence ID" value="RMZ53431.1"/>
    <property type="molecule type" value="Genomic_DNA"/>
</dbReference>
<dbReference type="InterPro" id="IPR043171">
    <property type="entry name" value="Ap4A_phos1/2-like"/>
</dbReference>
<dbReference type="GO" id="GO:0009117">
    <property type="term" value="P:nucleotide metabolic process"/>
    <property type="evidence" value="ECO:0007669"/>
    <property type="project" value="InterPro"/>
</dbReference>
<evidence type="ECO:0000259" key="2">
    <source>
        <dbReference type="Pfam" id="PF09830"/>
    </source>
</evidence>
<dbReference type="Proteomes" id="UP000279271">
    <property type="component" value="Unassembled WGS sequence"/>
</dbReference>
<dbReference type="GO" id="GO:0005524">
    <property type="term" value="F:ATP binding"/>
    <property type="evidence" value="ECO:0007669"/>
    <property type="project" value="InterPro"/>
</dbReference>
<gene>
    <name evidence="4" type="ORF">APUTEX25_004919</name>
</gene>
<dbReference type="InterPro" id="IPR009163">
    <property type="entry name" value="Ap4A_phos1/2"/>
</dbReference>
<sequence>MASRGGVANSLWTEIGERYDQAQGSGAASTTPTEVQRVRDGDTGVEFIVQVAANLQHKARSSSATLSVGRPPPHNPFLPYEEALWVRHLSPTHTLLLNKFNVVPRHVLVVTREFAPQSGLLAEADLAATWEVLQAAPSPGALAFFNSGPDAGASQPHRHFQVVPLPLVPGTGPGPPMAGPVLRALGDGPGEARPMPTLPFRSWAARLGPGTNPPALHRLYLDLLAGGGVREGTDGLTPDHNLVLTTDYLHLAVRRRERAGPVACNALGFAGTFFVKSREALEHVRREGPMAVLAAVGVPWADPPA</sequence>
<feature type="domain" description="ATP adenylyltransferase C-terminal" evidence="2">
    <location>
        <begin position="196"/>
        <end position="299"/>
    </location>
</feature>
<evidence type="ECO:0000256" key="1">
    <source>
        <dbReference type="PIRSR" id="PIRSR000846-1"/>
    </source>
</evidence>
<evidence type="ECO:0000259" key="3">
    <source>
        <dbReference type="Pfam" id="PF19327"/>
    </source>
</evidence>
<dbReference type="InterPro" id="IPR019200">
    <property type="entry name" value="ATP_adenylylTrfase_C"/>
</dbReference>
<dbReference type="PANTHER" id="PTHR38420:SF1">
    <property type="entry name" value="PUTATIVE (AFU_ORTHOLOGUE AFUA_5G14690)-RELATED"/>
    <property type="match status" value="1"/>
</dbReference>
<dbReference type="AlphaFoldDB" id="A0A3M7KSD0"/>
<proteinExistence type="predicted"/>
<dbReference type="InterPro" id="IPR045759">
    <property type="entry name" value="Ap4A_phos1/2_N"/>
</dbReference>
<feature type="active site" description="Nucleophile" evidence="1">
    <location>
        <position position="159"/>
    </location>
</feature>
<evidence type="ECO:0000313" key="5">
    <source>
        <dbReference type="Proteomes" id="UP000279271"/>
    </source>
</evidence>
<dbReference type="PANTHER" id="PTHR38420">
    <property type="entry name" value="AP-4-A PHOSPHORYLASE II"/>
    <property type="match status" value="1"/>
</dbReference>
<name>A0A3M7KSD0_AUXPR</name>
<protein>
    <submittedName>
        <fullName evidence="4">Uncharacterized protein</fullName>
    </submittedName>
</protein>
<dbReference type="PIRSF" id="PIRSF000846">
    <property type="entry name" value="ATP_adenylyltr"/>
    <property type="match status" value="1"/>
</dbReference>
<dbReference type="Pfam" id="PF09830">
    <property type="entry name" value="ATP_transf"/>
    <property type="match status" value="1"/>
</dbReference>
<organism evidence="4 5">
    <name type="scientific">Auxenochlorella protothecoides</name>
    <name type="common">Green microalga</name>
    <name type="synonym">Chlorella protothecoides</name>
    <dbReference type="NCBI Taxonomy" id="3075"/>
    <lineage>
        <taxon>Eukaryota</taxon>
        <taxon>Viridiplantae</taxon>
        <taxon>Chlorophyta</taxon>
        <taxon>core chlorophytes</taxon>
        <taxon>Trebouxiophyceae</taxon>
        <taxon>Chlorellales</taxon>
        <taxon>Chlorellaceae</taxon>
        <taxon>Auxenochlorella</taxon>
    </lineage>
</organism>
<feature type="domain" description="Ap4A phosphorylase 1/2 N-terminal" evidence="3">
    <location>
        <begin position="9"/>
        <end position="171"/>
    </location>
</feature>
<comment type="caution">
    <text evidence="4">The sequence shown here is derived from an EMBL/GenBank/DDBJ whole genome shotgun (WGS) entry which is preliminary data.</text>
</comment>
<reference evidence="5" key="1">
    <citation type="journal article" date="2018" name="Algal Res.">
        <title>Characterization of plant carbon substrate utilization by Auxenochlorella protothecoides.</title>
        <authorList>
            <person name="Vogler B.W."/>
            <person name="Starkenburg S.R."/>
            <person name="Sudasinghe N."/>
            <person name="Schambach J.Y."/>
            <person name="Rollin J.A."/>
            <person name="Pattathil S."/>
            <person name="Barry A.N."/>
        </authorList>
    </citation>
    <scope>NUCLEOTIDE SEQUENCE [LARGE SCALE GENOMIC DNA]</scope>
    <source>
        <strain evidence="5">UTEX 25</strain>
    </source>
</reference>
<dbReference type="InterPro" id="IPR036265">
    <property type="entry name" value="HIT-like_sf"/>
</dbReference>
<evidence type="ECO:0000313" key="4">
    <source>
        <dbReference type="EMBL" id="RMZ53431.1"/>
    </source>
</evidence>
<dbReference type="SUPFAM" id="SSF54197">
    <property type="entry name" value="HIT-like"/>
    <property type="match status" value="1"/>
</dbReference>
<dbReference type="GO" id="GO:0003877">
    <property type="term" value="F:ATP:ADP adenylyltransferase activity"/>
    <property type="evidence" value="ECO:0007669"/>
    <property type="project" value="InterPro"/>
</dbReference>